<feature type="transmembrane region" description="Helical" evidence="1">
    <location>
        <begin position="72"/>
        <end position="89"/>
    </location>
</feature>
<accession>A0ABY0V725</accession>
<dbReference type="Pfam" id="PF11361">
    <property type="entry name" value="DUF3159"/>
    <property type="match status" value="1"/>
</dbReference>
<evidence type="ECO:0000256" key="1">
    <source>
        <dbReference type="SAM" id="Phobius"/>
    </source>
</evidence>
<feature type="transmembrane region" description="Helical" evidence="1">
    <location>
        <begin position="21"/>
        <end position="40"/>
    </location>
</feature>
<dbReference type="EMBL" id="LT629792">
    <property type="protein sequence ID" value="SDT92568.1"/>
    <property type="molecule type" value="Genomic_DNA"/>
</dbReference>
<keyword evidence="1" id="KW-1133">Transmembrane helix</keyword>
<dbReference type="RefSeq" id="WP_058236572.1">
    <property type="nucleotide sequence ID" value="NZ_LT629792.1"/>
</dbReference>
<evidence type="ECO:0000313" key="2">
    <source>
        <dbReference type="EMBL" id="SDT92568.1"/>
    </source>
</evidence>
<sequence>MRVVDSLQDEEFSVWSALGGWRGIVESVAPIIVFVTTYIATHELTWPLIASGILAGLFVVARLVSGQQITQALSGAIGVALSCVWVVFSGRGQDFFIVGIVTAAVLSVALLVSIVLRLPAVELVLNMFWEKGAVPRRVCTTLTWVWFALFFIRFAVQVPLWWVGQIAALGVAKLVLGLPLFAVACWITWMTLRPFVSLASVEERSTVDNGVDEPQR</sequence>
<dbReference type="InterPro" id="IPR016566">
    <property type="entry name" value="UCP010219"/>
</dbReference>
<gene>
    <name evidence="2" type="ORF">SAMN04489714_0952</name>
</gene>
<reference evidence="2 3" key="1">
    <citation type="submission" date="2016-10" db="EMBL/GenBank/DDBJ databases">
        <authorList>
            <person name="Varghese N."/>
            <person name="Submissions S."/>
        </authorList>
    </citation>
    <scope>NUCLEOTIDE SEQUENCE [LARGE SCALE GENOMIC DNA]</scope>
    <source>
        <strain evidence="2 3">DSM 9169</strain>
    </source>
</reference>
<feature type="transmembrane region" description="Helical" evidence="1">
    <location>
        <begin position="162"/>
        <end position="189"/>
    </location>
</feature>
<feature type="transmembrane region" description="Helical" evidence="1">
    <location>
        <begin position="46"/>
        <end position="65"/>
    </location>
</feature>
<feature type="transmembrane region" description="Helical" evidence="1">
    <location>
        <begin position="138"/>
        <end position="156"/>
    </location>
</feature>
<evidence type="ECO:0000313" key="3">
    <source>
        <dbReference type="Proteomes" id="UP000198976"/>
    </source>
</evidence>
<protein>
    <recommendedName>
        <fullName evidence="4">DUF3159 domain-containing protein</fullName>
    </recommendedName>
</protein>
<organism evidence="2 3">
    <name type="scientific">Schaalia radingae</name>
    <dbReference type="NCBI Taxonomy" id="131110"/>
    <lineage>
        <taxon>Bacteria</taxon>
        <taxon>Bacillati</taxon>
        <taxon>Actinomycetota</taxon>
        <taxon>Actinomycetes</taxon>
        <taxon>Actinomycetales</taxon>
        <taxon>Actinomycetaceae</taxon>
        <taxon>Schaalia</taxon>
    </lineage>
</organism>
<proteinExistence type="predicted"/>
<evidence type="ECO:0008006" key="4">
    <source>
        <dbReference type="Google" id="ProtNLM"/>
    </source>
</evidence>
<keyword evidence="1" id="KW-0472">Membrane</keyword>
<feature type="transmembrane region" description="Helical" evidence="1">
    <location>
        <begin position="95"/>
        <end position="118"/>
    </location>
</feature>
<keyword evidence="3" id="KW-1185">Reference proteome</keyword>
<keyword evidence="1" id="KW-0812">Transmembrane</keyword>
<dbReference type="Proteomes" id="UP000198976">
    <property type="component" value="Chromosome I"/>
</dbReference>
<name>A0ABY0V725_9ACTO</name>